<dbReference type="Proteomes" id="UP000886885">
    <property type="component" value="Chromosome 8D"/>
</dbReference>
<protein>
    <submittedName>
        <fullName evidence="1">Uncharacterized protein</fullName>
    </submittedName>
</protein>
<evidence type="ECO:0000313" key="1">
    <source>
        <dbReference type="EMBL" id="KAG6764129.1"/>
    </source>
</evidence>
<dbReference type="EMBL" id="JAAWWB010000016">
    <property type="protein sequence ID" value="KAG6764129.1"/>
    <property type="molecule type" value="Genomic_DNA"/>
</dbReference>
<gene>
    <name evidence="1" type="ORF">POTOM_031587</name>
</gene>
<reference evidence="1" key="1">
    <citation type="journal article" date="2020" name="bioRxiv">
        <title>Hybrid origin of Populus tomentosa Carr. identified through genome sequencing and phylogenomic analysis.</title>
        <authorList>
            <person name="An X."/>
            <person name="Gao K."/>
            <person name="Chen Z."/>
            <person name="Li J."/>
            <person name="Yang X."/>
            <person name="Yang X."/>
            <person name="Zhou J."/>
            <person name="Guo T."/>
            <person name="Zhao T."/>
            <person name="Huang S."/>
            <person name="Miao D."/>
            <person name="Khan W.U."/>
            <person name="Rao P."/>
            <person name="Ye M."/>
            <person name="Lei B."/>
            <person name="Liao W."/>
            <person name="Wang J."/>
            <person name="Ji L."/>
            <person name="Li Y."/>
            <person name="Guo B."/>
            <person name="Mustafa N.S."/>
            <person name="Li S."/>
            <person name="Yun Q."/>
            <person name="Keller S.R."/>
            <person name="Mao J."/>
            <person name="Zhang R."/>
            <person name="Strauss S.H."/>
        </authorList>
    </citation>
    <scope>NUCLEOTIDE SEQUENCE</scope>
    <source>
        <strain evidence="1">GM15</strain>
        <tissue evidence="1">Leaf</tissue>
    </source>
</reference>
<proteinExistence type="predicted"/>
<name>A0A8X7Z6N9_POPTO</name>
<accession>A0A8X7Z6N9</accession>
<comment type="caution">
    <text evidence="1">The sequence shown here is derived from an EMBL/GenBank/DDBJ whole genome shotgun (WGS) entry which is preliminary data.</text>
</comment>
<evidence type="ECO:0000313" key="2">
    <source>
        <dbReference type="Proteomes" id="UP000886885"/>
    </source>
</evidence>
<organism evidence="1 2">
    <name type="scientific">Populus tomentosa</name>
    <name type="common">Chinese white poplar</name>
    <dbReference type="NCBI Taxonomy" id="118781"/>
    <lineage>
        <taxon>Eukaryota</taxon>
        <taxon>Viridiplantae</taxon>
        <taxon>Streptophyta</taxon>
        <taxon>Embryophyta</taxon>
        <taxon>Tracheophyta</taxon>
        <taxon>Spermatophyta</taxon>
        <taxon>Magnoliopsida</taxon>
        <taxon>eudicotyledons</taxon>
        <taxon>Gunneridae</taxon>
        <taxon>Pentapetalae</taxon>
        <taxon>rosids</taxon>
        <taxon>fabids</taxon>
        <taxon>Malpighiales</taxon>
        <taxon>Salicaceae</taxon>
        <taxon>Saliceae</taxon>
        <taxon>Populus</taxon>
    </lineage>
</organism>
<sequence length="158" mass="17523">MASFSVEDFVGNGVLKDLLPTLLKEGWDDAPTLKVMNKEDTDAMNMTKQQKDALEIRSYLHDRALLQHGDKLEASGKCLPELLSTSTVDLSSQFGMKRGHVARFVDRTSACADPLLKSYAPLTARNMNSIVSRNNSNFKSYASVNSRKMQASSSIEEF</sequence>
<dbReference type="AlphaFoldDB" id="A0A8X7Z6N9"/>
<dbReference type="OrthoDB" id="40334at2759"/>
<keyword evidence="2" id="KW-1185">Reference proteome</keyword>